<name>A0A437S7Y9_9FIRM</name>
<gene>
    <name evidence="1" type="ORF">EF514_02630</name>
</gene>
<dbReference type="Pfam" id="PF20353">
    <property type="entry name" value="DUF6648"/>
    <property type="match status" value="1"/>
</dbReference>
<keyword evidence="2" id="KW-1185">Reference proteome</keyword>
<dbReference type="EMBL" id="RLIH01000003">
    <property type="protein sequence ID" value="RVU55186.1"/>
    <property type="molecule type" value="Genomic_DNA"/>
</dbReference>
<sequence length="183" mass="22365">MNYVSKANFFEDFFKRRSYLIEKYSKGDITKGEFLKYNFDYFNSVNARPFLRIDSFEKGIYNYQYFNGLAKYYKMLAKEVKNTKKRSRYYNYYLNLGNKYYQKKDESVLTILELQNFTNIQSYYIKCDSNFLKNSLYEIVLIDKREAIFHSKADWLLNVLKEKKIFDDEIKTSLIEEYINEKY</sequence>
<dbReference type="Proteomes" id="UP000288812">
    <property type="component" value="Unassembled WGS sequence"/>
</dbReference>
<reference evidence="1 2" key="1">
    <citation type="submission" date="2018-11" db="EMBL/GenBank/DDBJ databases">
        <title>Genome sequencing and assembly of Anaerosphaera sp. nov., GS7-6-2.</title>
        <authorList>
            <person name="Rettenmaier R."/>
            <person name="Liebl W."/>
            <person name="Zverlov V."/>
        </authorList>
    </citation>
    <scope>NUCLEOTIDE SEQUENCE [LARGE SCALE GENOMIC DNA]</scope>
    <source>
        <strain evidence="1 2">GS7-6-2</strain>
    </source>
</reference>
<protein>
    <submittedName>
        <fullName evidence="1">Uncharacterized protein</fullName>
    </submittedName>
</protein>
<dbReference type="InterPro" id="IPR046590">
    <property type="entry name" value="DUF6648"/>
</dbReference>
<organism evidence="1 2">
    <name type="scientific">Anaerosphaera multitolerans</name>
    <dbReference type="NCBI Taxonomy" id="2487351"/>
    <lineage>
        <taxon>Bacteria</taxon>
        <taxon>Bacillati</taxon>
        <taxon>Bacillota</taxon>
        <taxon>Tissierellia</taxon>
        <taxon>Tissierellales</taxon>
        <taxon>Peptoniphilaceae</taxon>
        <taxon>Anaerosphaera</taxon>
    </lineage>
</organism>
<dbReference type="OrthoDB" id="1705959at2"/>
<dbReference type="SUPFAM" id="SSF160574">
    <property type="entry name" value="BT0923-like"/>
    <property type="match status" value="1"/>
</dbReference>
<accession>A0A437S7Y9</accession>
<evidence type="ECO:0000313" key="1">
    <source>
        <dbReference type="EMBL" id="RVU55186.1"/>
    </source>
</evidence>
<evidence type="ECO:0000313" key="2">
    <source>
        <dbReference type="Proteomes" id="UP000288812"/>
    </source>
</evidence>
<proteinExistence type="predicted"/>
<dbReference type="RefSeq" id="WP_127723550.1">
    <property type="nucleotide sequence ID" value="NZ_RLIH01000003.1"/>
</dbReference>
<comment type="caution">
    <text evidence="1">The sequence shown here is derived from an EMBL/GenBank/DDBJ whole genome shotgun (WGS) entry which is preliminary data.</text>
</comment>
<dbReference type="AlphaFoldDB" id="A0A437S7Y9"/>